<name>A0ABW3GBH2_9NOCA</name>
<sequence length="125" mass="13262">MPYDRSDEVMHPLSQLMMEDPGTFAPSAVLPIRTGIPAGPGSWVLASGWGVTRWDGVDDGVAAVGLWARVSGIDDDALPGSDLAWGEAFVLPSAPELDGLPLPDCRAFDVVPLGFSRKSAWPPFD</sequence>
<keyword evidence="2" id="KW-1185">Reference proteome</keyword>
<proteinExistence type="predicted"/>
<reference evidence="2" key="1">
    <citation type="journal article" date="2019" name="Int. J. Syst. Evol. Microbiol.">
        <title>The Global Catalogue of Microorganisms (GCM) 10K type strain sequencing project: providing services to taxonomists for standard genome sequencing and annotation.</title>
        <authorList>
            <consortium name="The Broad Institute Genomics Platform"/>
            <consortium name="The Broad Institute Genome Sequencing Center for Infectious Disease"/>
            <person name="Wu L."/>
            <person name="Ma J."/>
        </authorList>
    </citation>
    <scope>NUCLEOTIDE SEQUENCE [LARGE SCALE GENOMIC DNA]</scope>
    <source>
        <strain evidence="2">CCUG 50873</strain>
    </source>
</reference>
<gene>
    <name evidence="1" type="ORF">ACFQ04_17415</name>
</gene>
<dbReference type="Proteomes" id="UP001597068">
    <property type="component" value="Unassembled WGS sequence"/>
</dbReference>
<organism evidence="1 2">
    <name type="scientific">Williamsia deligens</name>
    <dbReference type="NCBI Taxonomy" id="321325"/>
    <lineage>
        <taxon>Bacteria</taxon>
        <taxon>Bacillati</taxon>
        <taxon>Actinomycetota</taxon>
        <taxon>Actinomycetes</taxon>
        <taxon>Mycobacteriales</taxon>
        <taxon>Nocardiaceae</taxon>
        <taxon>Williamsia</taxon>
    </lineage>
</organism>
<evidence type="ECO:0008006" key="3">
    <source>
        <dbReference type="Google" id="ProtNLM"/>
    </source>
</evidence>
<evidence type="ECO:0000313" key="1">
    <source>
        <dbReference type="EMBL" id="MFD0927523.1"/>
    </source>
</evidence>
<dbReference type="RefSeq" id="WP_253648928.1">
    <property type="nucleotide sequence ID" value="NZ_JAMTCI010000004.1"/>
</dbReference>
<protein>
    <recommendedName>
        <fullName evidence="3">Peptidase S1 domain-containing protein</fullName>
    </recommendedName>
</protein>
<dbReference type="EMBL" id="JBHTIL010000006">
    <property type="protein sequence ID" value="MFD0927523.1"/>
    <property type="molecule type" value="Genomic_DNA"/>
</dbReference>
<evidence type="ECO:0000313" key="2">
    <source>
        <dbReference type="Proteomes" id="UP001597068"/>
    </source>
</evidence>
<accession>A0ABW3GBH2</accession>
<comment type="caution">
    <text evidence="1">The sequence shown here is derived from an EMBL/GenBank/DDBJ whole genome shotgun (WGS) entry which is preliminary data.</text>
</comment>